<organism evidence="4 5">
    <name type="scientific">Candidatus Woesebacteria bacterium RIFCSPLOWO2_01_FULL_37_19</name>
    <dbReference type="NCBI Taxonomy" id="1802514"/>
    <lineage>
        <taxon>Bacteria</taxon>
        <taxon>Candidatus Woeseibacteriota</taxon>
    </lineage>
</organism>
<dbReference type="PANTHER" id="PTHR46401:SF2">
    <property type="entry name" value="GLYCOSYLTRANSFERASE WBBK-RELATED"/>
    <property type="match status" value="1"/>
</dbReference>
<dbReference type="Pfam" id="PF00534">
    <property type="entry name" value="Glycos_transf_1"/>
    <property type="match status" value="1"/>
</dbReference>
<proteinExistence type="predicted"/>
<dbReference type="InterPro" id="IPR001296">
    <property type="entry name" value="Glyco_trans_1"/>
</dbReference>
<dbReference type="FunFam" id="3.40.50.2000:FF:000119">
    <property type="entry name" value="Glycosyl transferase group 1"/>
    <property type="match status" value="1"/>
</dbReference>
<accession>A0A1F8B692</accession>
<dbReference type="STRING" id="1802514.A2955_01265"/>
<dbReference type="Pfam" id="PF13439">
    <property type="entry name" value="Glyco_transf_4"/>
    <property type="match status" value="1"/>
</dbReference>
<evidence type="ECO:0008006" key="6">
    <source>
        <dbReference type="Google" id="ProtNLM"/>
    </source>
</evidence>
<feature type="domain" description="Glycosyltransferase subfamily 4-like N-terminal" evidence="3">
    <location>
        <begin position="66"/>
        <end position="174"/>
    </location>
</feature>
<evidence type="ECO:0000256" key="1">
    <source>
        <dbReference type="ARBA" id="ARBA00022679"/>
    </source>
</evidence>
<comment type="caution">
    <text evidence="4">The sequence shown here is derived from an EMBL/GenBank/DDBJ whole genome shotgun (WGS) entry which is preliminary data.</text>
</comment>
<dbReference type="CDD" id="cd03809">
    <property type="entry name" value="GT4_MtfB-like"/>
    <property type="match status" value="1"/>
</dbReference>
<protein>
    <recommendedName>
        <fullName evidence="6">Glycosyl transferase family 1 domain-containing protein</fullName>
    </recommendedName>
</protein>
<evidence type="ECO:0000259" key="3">
    <source>
        <dbReference type="Pfam" id="PF13439"/>
    </source>
</evidence>
<dbReference type="PANTHER" id="PTHR46401">
    <property type="entry name" value="GLYCOSYLTRANSFERASE WBBK-RELATED"/>
    <property type="match status" value="1"/>
</dbReference>
<feature type="domain" description="Glycosyl transferase family 1" evidence="2">
    <location>
        <begin position="199"/>
        <end position="342"/>
    </location>
</feature>
<gene>
    <name evidence="4" type="ORF">A2955_01265</name>
</gene>
<dbReference type="GO" id="GO:0016757">
    <property type="term" value="F:glycosyltransferase activity"/>
    <property type="evidence" value="ECO:0007669"/>
    <property type="project" value="InterPro"/>
</dbReference>
<dbReference type="GO" id="GO:0009103">
    <property type="term" value="P:lipopolysaccharide biosynthetic process"/>
    <property type="evidence" value="ECO:0007669"/>
    <property type="project" value="TreeGrafter"/>
</dbReference>
<keyword evidence="1" id="KW-0808">Transferase</keyword>
<name>A0A1F8B692_9BACT</name>
<evidence type="ECO:0000259" key="2">
    <source>
        <dbReference type="Pfam" id="PF00534"/>
    </source>
</evidence>
<reference evidence="4 5" key="1">
    <citation type="journal article" date="2016" name="Nat. Commun.">
        <title>Thousands of microbial genomes shed light on interconnected biogeochemical processes in an aquifer system.</title>
        <authorList>
            <person name="Anantharaman K."/>
            <person name="Brown C.T."/>
            <person name="Hug L.A."/>
            <person name="Sharon I."/>
            <person name="Castelle C.J."/>
            <person name="Probst A.J."/>
            <person name="Thomas B.C."/>
            <person name="Singh A."/>
            <person name="Wilkins M.J."/>
            <person name="Karaoz U."/>
            <person name="Brodie E.L."/>
            <person name="Williams K.H."/>
            <person name="Hubbard S.S."/>
            <person name="Banfield J.F."/>
        </authorList>
    </citation>
    <scope>NUCLEOTIDE SEQUENCE [LARGE SCALE GENOMIC DNA]</scope>
</reference>
<sequence>MTKGKMLVGVDGNEANLVHNRVGSNEAVFGLLNGLYSVDQENEYLIYLASPLLTDMPYPRDSWNYRIIPPTKFWTQWRLPLDLYLGNPKPDIFLSPSHYAPRFSPIPTVVVVADLGYLKFPQYYTKKDYWQLKNWTEYSIRKAAHIIAVSETTKKDLIEYYMLQPEKISIVYHGYKKKIFKKDLNKTDIVSRLKNYKIDSPYILFLGSLRPTKNIERLIAAFDILRNKKLKLVIAGKKGWFYESVFTKVAELKLENRVVFTDFVSEEDLPYIISGAEVFTLPSLYEGFGIPVIEAMACGVPTLVSNVGSLPEISDNSAVIVDPYSIAEISAGIEECMKDRKKLVEKGLKRVKFFDWNKSARNVISILRDLL</sequence>
<evidence type="ECO:0000313" key="4">
    <source>
        <dbReference type="EMBL" id="OGM59551.1"/>
    </source>
</evidence>
<dbReference type="AlphaFoldDB" id="A0A1F8B692"/>
<evidence type="ECO:0000313" key="5">
    <source>
        <dbReference type="Proteomes" id="UP000177501"/>
    </source>
</evidence>
<dbReference type="Proteomes" id="UP000177501">
    <property type="component" value="Unassembled WGS sequence"/>
</dbReference>
<dbReference type="SUPFAM" id="SSF53756">
    <property type="entry name" value="UDP-Glycosyltransferase/glycogen phosphorylase"/>
    <property type="match status" value="1"/>
</dbReference>
<dbReference type="EMBL" id="MGHA01000031">
    <property type="protein sequence ID" value="OGM59551.1"/>
    <property type="molecule type" value="Genomic_DNA"/>
</dbReference>
<dbReference type="Gene3D" id="3.40.50.2000">
    <property type="entry name" value="Glycogen Phosphorylase B"/>
    <property type="match status" value="2"/>
</dbReference>
<dbReference type="InterPro" id="IPR028098">
    <property type="entry name" value="Glyco_trans_4-like_N"/>
</dbReference>